<keyword evidence="5 8" id="KW-0812">Transmembrane</keyword>
<keyword evidence="6 8" id="KW-1133">Transmembrane helix</keyword>
<evidence type="ECO:0000256" key="7">
    <source>
        <dbReference type="ARBA" id="ARBA00023136"/>
    </source>
</evidence>
<feature type="transmembrane region" description="Helical" evidence="8">
    <location>
        <begin position="21"/>
        <end position="40"/>
    </location>
</feature>
<evidence type="ECO:0000256" key="4">
    <source>
        <dbReference type="ARBA" id="ARBA00022475"/>
    </source>
</evidence>
<dbReference type="CDD" id="cd06550">
    <property type="entry name" value="TM_ABC_iron-siderophores_like"/>
    <property type="match status" value="1"/>
</dbReference>
<dbReference type="PANTHER" id="PTHR30472:SF25">
    <property type="entry name" value="ABC TRANSPORTER PERMEASE PROTEIN MJ0876-RELATED"/>
    <property type="match status" value="1"/>
</dbReference>
<evidence type="ECO:0000256" key="8">
    <source>
        <dbReference type="SAM" id="Phobius"/>
    </source>
</evidence>
<keyword evidence="7 8" id="KW-0472">Membrane</keyword>
<sequence length="348" mass="34764">MNGARSVIQAGERHTLRWDRVFWVLAGCAAIAGGTGLSLATGGRSDVGLADLSGLFRGAEATLAEQTMRDIRVPRTLSAVLLGANLGVAGLLLQAVTRNNLASPGLLGINQGAALGIVLGVAAPGFAAVPLPLLATFCALAAAALTFSISGAFSGRIDAMRLILGGIAVGALGFAAVRLGYTLEDDVSRQIVRWTVGDVAGVRMDAVVRLALVAVAGVGAALALAHRLNLMSLGQAASHGLGADPRRTLAAGTGLAAILTGVSVSVAGPIAFAGLVVPHLAKSLAGPDYRRLVPLAALLGAGLMAWADALSKLWPGMAEIPVGVVVALIGAPWLLAAALSGKGAGNAR</sequence>
<protein>
    <submittedName>
        <fullName evidence="9">Iron ABC transporter permease</fullName>
    </submittedName>
</protein>
<evidence type="ECO:0000256" key="5">
    <source>
        <dbReference type="ARBA" id="ARBA00022692"/>
    </source>
</evidence>
<feature type="transmembrane region" description="Helical" evidence="8">
    <location>
        <begin position="162"/>
        <end position="181"/>
    </location>
</feature>
<feature type="transmembrane region" description="Helical" evidence="8">
    <location>
        <begin position="292"/>
        <end position="310"/>
    </location>
</feature>
<dbReference type="Pfam" id="PF01032">
    <property type="entry name" value="FecCD"/>
    <property type="match status" value="1"/>
</dbReference>
<keyword evidence="3" id="KW-0813">Transport</keyword>
<dbReference type="InterPro" id="IPR000522">
    <property type="entry name" value="ABC_transptr_permease_BtuC"/>
</dbReference>
<reference evidence="9 10" key="1">
    <citation type="submission" date="2021-06" db="EMBL/GenBank/DDBJ databases">
        <title>50 bacteria genomes isolated from Dapeng, Shenzhen, China.</title>
        <authorList>
            <person name="Zheng W."/>
            <person name="Yu S."/>
            <person name="Huang Y."/>
        </authorList>
    </citation>
    <scope>NUCLEOTIDE SEQUENCE [LARGE SCALE GENOMIC DNA]</scope>
    <source>
        <strain evidence="9 10">DP1N14-2</strain>
    </source>
</reference>
<name>A0ABS7NIS2_9RHOB</name>
<gene>
    <name evidence="9" type="ORF">KUV26_16740</name>
</gene>
<proteinExistence type="inferred from homology"/>
<keyword evidence="4" id="KW-1003">Cell membrane</keyword>
<dbReference type="EMBL" id="JAHVJA010000008">
    <property type="protein sequence ID" value="MBY6141088.1"/>
    <property type="molecule type" value="Genomic_DNA"/>
</dbReference>
<organism evidence="9 10">
    <name type="scientific">Leisingera daeponensis</name>
    <dbReference type="NCBI Taxonomy" id="405746"/>
    <lineage>
        <taxon>Bacteria</taxon>
        <taxon>Pseudomonadati</taxon>
        <taxon>Pseudomonadota</taxon>
        <taxon>Alphaproteobacteria</taxon>
        <taxon>Rhodobacterales</taxon>
        <taxon>Roseobacteraceae</taxon>
        <taxon>Leisingera</taxon>
    </lineage>
</organism>
<dbReference type="PANTHER" id="PTHR30472">
    <property type="entry name" value="FERRIC ENTEROBACTIN TRANSPORT SYSTEM PERMEASE PROTEIN"/>
    <property type="match status" value="1"/>
</dbReference>
<comment type="subcellular location">
    <subcellularLocation>
        <location evidence="1">Cell membrane</location>
        <topology evidence="1">Multi-pass membrane protein</topology>
    </subcellularLocation>
</comment>
<feature type="transmembrane region" description="Helical" evidence="8">
    <location>
        <begin position="133"/>
        <end position="155"/>
    </location>
</feature>
<evidence type="ECO:0000313" key="9">
    <source>
        <dbReference type="EMBL" id="MBY6141088.1"/>
    </source>
</evidence>
<dbReference type="InterPro" id="IPR037294">
    <property type="entry name" value="ABC_BtuC-like"/>
</dbReference>
<evidence type="ECO:0000256" key="6">
    <source>
        <dbReference type="ARBA" id="ARBA00022989"/>
    </source>
</evidence>
<keyword evidence="10" id="KW-1185">Reference proteome</keyword>
<evidence type="ECO:0000256" key="2">
    <source>
        <dbReference type="ARBA" id="ARBA00007935"/>
    </source>
</evidence>
<evidence type="ECO:0000313" key="10">
    <source>
        <dbReference type="Proteomes" id="UP000766629"/>
    </source>
</evidence>
<feature type="transmembrane region" description="Helical" evidence="8">
    <location>
        <begin position="76"/>
        <end position="93"/>
    </location>
</feature>
<dbReference type="SUPFAM" id="SSF81345">
    <property type="entry name" value="ABC transporter involved in vitamin B12 uptake, BtuC"/>
    <property type="match status" value="1"/>
</dbReference>
<feature type="transmembrane region" description="Helical" evidence="8">
    <location>
        <begin position="105"/>
        <end position="127"/>
    </location>
</feature>
<dbReference type="Proteomes" id="UP000766629">
    <property type="component" value="Unassembled WGS sequence"/>
</dbReference>
<feature type="transmembrane region" description="Helical" evidence="8">
    <location>
        <begin position="249"/>
        <end position="272"/>
    </location>
</feature>
<comment type="caution">
    <text evidence="9">The sequence shown here is derived from an EMBL/GenBank/DDBJ whole genome shotgun (WGS) entry which is preliminary data.</text>
</comment>
<dbReference type="Gene3D" id="1.10.3470.10">
    <property type="entry name" value="ABC transporter involved in vitamin B12 uptake, BtuC"/>
    <property type="match status" value="1"/>
</dbReference>
<feature type="transmembrane region" description="Helical" evidence="8">
    <location>
        <begin position="322"/>
        <end position="341"/>
    </location>
</feature>
<feature type="transmembrane region" description="Helical" evidence="8">
    <location>
        <begin position="206"/>
        <end position="228"/>
    </location>
</feature>
<evidence type="ECO:0000256" key="1">
    <source>
        <dbReference type="ARBA" id="ARBA00004651"/>
    </source>
</evidence>
<dbReference type="RefSeq" id="WP_222509176.1">
    <property type="nucleotide sequence ID" value="NZ_JAHVJA010000008.1"/>
</dbReference>
<evidence type="ECO:0000256" key="3">
    <source>
        <dbReference type="ARBA" id="ARBA00022448"/>
    </source>
</evidence>
<accession>A0ABS7NIS2</accession>
<comment type="similarity">
    <text evidence="2">Belongs to the binding-protein-dependent transport system permease family. FecCD subfamily.</text>
</comment>